<dbReference type="GO" id="GO:0030672">
    <property type="term" value="C:synaptic vesicle membrane"/>
    <property type="evidence" value="ECO:0007669"/>
    <property type="project" value="TreeGrafter"/>
</dbReference>
<keyword evidence="6" id="KW-0106">Calcium</keyword>
<reference evidence="12" key="1">
    <citation type="submission" date="2021-01" db="EMBL/GenBank/DDBJ databases">
        <authorList>
            <person name="Zahm M."/>
            <person name="Roques C."/>
            <person name="Cabau C."/>
            <person name="Klopp C."/>
            <person name="Donnadieu C."/>
            <person name="Jouanno E."/>
            <person name="Lampietro C."/>
            <person name="Louis A."/>
            <person name="Herpin A."/>
            <person name="Echchiki A."/>
            <person name="Berthelot C."/>
            <person name="Parey E."/>
            <person name="Roest-Crollius H."/>
            <person name="Braasch I."/>
            <person name="Postlethwait J."/>
            <person name="Bobe J."/>
            <person name="Montfort J."/>
            <person name="Bouchez O."/>
            <person name="Begum T."/>
            <person name="Mejri S."/>
            <person name="Adams A."/>
            <person name="Chen W.-J."/>
            <person name="Guiguen Y."/>
        </authorList>
    </citation>
    <scope>NUCLEOTIDE SEQUENCE</scope>
    <source>
        <tissue evidence="12">Blood</tissue>
    </source>
</reference>
<evidence type="ECO:0000259" key="11">
    <source>
        <dbReference type="PROSITE" id="PS50004"/>
    </source>
</evidence>
<dbReference type="PANTHER" id="PTHR45911">
    <property type="entry name" value="C2 DOMAIN-CONTAINING PROTEIN"/>
    <property type="match status" value="1"/>
</dbReference>
<feature type="compositionally biased region" description="Acidic residues" evidence="9">
    <location>
        <begin position="432"/>
        <end position="445"/>
    </location>
</feature>
<keyword evidence="3 10" id="KW-0812">Transmembrane</keyword>
<dbReference type="PANTHER" id="PTHR45911:SF2">
    <property type="entry name" value="MULTIPLE C2 AND TRANSMEMBRANE DOMAIN-CONTAINING PROTEIN 2"/>
    <property type="match status" value="1"/>
</dbReference>
<gene>
    <name evidence="12" type="ORF">AGOR_G00163020</name>
</gene>
<dbReference type="PROSITE" id="PS50004">
    <property type="entry name" value="C2"/>
    <property type="match status" value="1"/>
</dbReference>
<name>A0A8T3D0G2_9TELE</name>
<feature type="transmembrane region" description="Helical" evidence="10">
    <location>
        <begin position="490"/>
        <end position="518"/>
    </location>
</feature>
<dbReference type="GO" id="GO:0005509">
    <property type="term" value="F:calcium ion binding"/>
    <property type="evidence" value="ECO:0007669"/>
    <property type="project" value="TreeGrafter"/>
</dbReference>
<feature type="domain" description="C2" evidence="11">
    <location>
        <begin position="182"/>
        <end position="303"/>
    </location>
</feature>
<comment type="similarity">
    <text evidence="2">Belongs to the MCTP family.</text>
</comment>
<accession>A0A8T3D0G2</accession>
<dbReference type="EMBL" id="JAERUA010000015">
    <property type="protein sequence ID" value="KAI1889452.1"/>
    <property type="molecule type" value="Genomic_DNA"/>
</dbReference>
<keyword evidence="7 10" id="KW-1133">Transmembrane helix</keyword>
<dbReference type="GO" id="GO:0046928">
    <property type="term" value="P:regulation of neurotransmitter secretion"/>
    <property type="evidence" value="ECO:0007669"/>
    <property type="project" value="TreeGrafter"/>
</dbReference>
<evidence type="ECO:0000256" key="7">
    <source>
        <dbReference type="ARBA" id="ARBA00022989"/>
    </source>
</evidence>
<feature type="compositionally biased region" description="Gly residues" evidence="9">
    <location>
        <begin position="53"/>
        <end position="64"/>
    </location>
</feature>
<comment type="subcellular location">
    <subcellularLocation>
        <location evidence="1">Membrane</location>
        <topology evidence="1">Multi-pass membrane protein</topology>
    </subcellularLocation>
</comment>
<evidence type="ECO:0000256" key="3">
    <source>
        <dbReference type="ARBA" id="ARBA00022692"/>
    </source>
</evidence>
<dbReference type="Pfam" id="PF08372">
    <property type="entry name" value="PRT_C"/>
    <property type="match status" value="1"/>
</dbReference>
<keyword evidence="5" id="KW-0677">Repeat</keyword>
<keyword evidence="8 10" id="KW-0472">Membrane</keyword>
<evidence type="ECO:0000256" key="4">
    <source>
        <dbReference type="ARBA" id="ARBA00022723"/>
    </source>
</evidence>
<evidence type="ECO:0000256" key="1">
    <source>
        <dbReference type="ARBA" id="ARBA00004141"/>
    </source>
</evidence>
<feature type="transmembrane region" description="Helical" evidence="10">
    <location>
        <begin position="387"/>
        <end position="415"/>
    </location>
</feature>
<comment type="caution">
    <text evidence="12">The sequence shown here is derived from an EMBL/GenBank/DDBJ whole genome shotgun (WGS) entry which is preliminary data.</text>
</comment>
<evidence type="ECO:0000313" key="13">
    <source>
        <dbReference type="Proteomes" id="UP000829720"/>
    </source>
</evidence>
<evidence type="ECO:0000256" key="8">
    <source>
        <dbReference type="ARBA" id="ARBA00023136"/>
    </source>
</evidence>
<dbReference type="Pfam" id="PF00168">
    <property type="entry name" value="C2"/>
    <property type="match status" value="1"/>
</dbReference>
<evidence type="ECO:0000256" key="5">
    <source>
        <dbReference type="ARBA" id="ARBA00022737"/>
    </source>
</evidence>
<protein>
    <recommendedName>
        <fullName evidence="11">C2 domain-containing protein</fullName>
    </recommendedName>
</protein>
<dbReference type="SUPFAM" id="SSF49562">
    <property type="entry name" value="C2 domain (Calcium/lipid-binding domain, CaLB)"/>
    <property type="match status" value="1"/>
</dbReference>
<dbReference type="PRINTS" id="PR00360">
    <property type="entry name" value="C2DOMAIN"/>
</dbReference>
<dbReference type="Gene3D" id="2.60.40.150">
    <property type="entry name" value="C2 domain"/>
    <property type="match status" value="1"/>
</dbReference>
<feature type="region of interest" description="Disordered" evidence="9">
    <location>
        <begin position="36"/>
        <end position="70"/>
    </location>
</feature>
<dbReference type="FunFam" id="2.60.40.150:FF:000019">
    <property type="entry name" value="Multiple C2 and transmembrane domain-containing protein 2 isoform 1"/>
    <property type="match status" value="1"/>
</dbReference>
<dbReference type="OrthoDB" id="5973539at2759"/>
<evidence type="ECO:0000256" key="2">
    <source>
        <dbReference type="ARBA" id="ARBA00007923"/>
    </source>
</evidence>
<dbReference type="AlphaFoldDB" id="A0A8T3D0G2"/>
<evidence type="ECO:0000256" key="9">
    <source>
        <dbReference type="SAM" id="MobiDB-lite"/>
    </source>
</evidence>
<evidence type="ECO:0000256" key="6">
    <source>
        <dbReference type="ARBA" id="ARBA00022837"/>
    </source>
</evidence>
<dbReference type="InterPro" id="IPR000008">
    <property type="entry name" value="C2_dom"/>
</dbReference>
<dbReference type="InterPro" id="IPR013583">
    <property type="entry name" value="MCTP_C"/>
</dbReference>
<dbReference type="Proteomes" id="UP000829720">
    <property type="component" value="Unassembled WGS sequence"/>
</dbReference>
<sequence>MCRTNQDSFAFMYALPPTGAEVSQIQEEYKGRGVAAEPAAVGDAQKEPAVERGGAGYRGGGAGSASGWPGRRLRPLQAGRPEVQEQGPVQKGQSPVEECFDFNHFQNGPDILELEVWVKEGRKCTECLGMCEVDLSRVPVNQQQLFTRVLDQGRGRVVFLVTLAPCSGVSISDLFAPPLEDPLERDNMLHKYSWKNSLINVRDVGFLQVKVIKATDLMAADLNGKSDPFCVLELGNDRLQTHTIYKTLHPEWNKVFTFPVKDIHDVLEVTIFDEDGDKAPDFLGKVAIPLLSVHNGQQVSCPLRKEDLHRPSKGTICLEMDLIYNPVRASLRTFQPKEMKFIEDNRKFSKKILACNVQRVRRIYRALRFALQYVKSCFQWESMQRTIIAFTLFLLTVWHWELFMLPLSLLLLISWKFTQVRTGRDGHSQDLDNMDMGEEDEEDEKESERRGLMEKIHMVQEIVITVQNILEEIACFGERVKNVFNWSVPFLSTLACLVLLVATVLTYFIPLRYIVLIWGIHKFTKKLRNPYAIDSNELLDFLRRVPSDVQKVQHSDLWTSGGQTPLRRKKGSP</sequence>
<dbReference type="SMART" id="SM00239">
    <property type="entry name" value="C2"/>
    <property type="match status" value="1"/>
</dbReference>
<organism evidence="12 13">
    <name type="scientific">Albula goreensis</name>
    <dbReference type="NCBI Taxonomy" id="1534307"/>
    <lineage>
        <taxon>Eukaryota</taxon>
        <taxon>Metazoa</taxon>
        <taxon>Chordata</taxon>
        <taxon>Craniata</taxon>
        <taxon>Vertebrata</taxon>
        <taxon>Euteleostomi</taxon>
        <taxon>Actinopterygii</taxon>
        <taxon>Neopterygii</taxon>
        <taxon>Teleostei</taxon>
        <taxon>Albuliformes</taxon>
        <taxon>Albulidae</taxon>
        <taxon>Albula</taxon>
    </lineage>
</organism>
<dbReference type="InterPro" id="IPR035892">
    <property type="entry name" value="C2_domain_sf"/>
</dbReference>
<feature type="region of interest" description="Disordered" evidence="9">
    <location>
        <begin position="428"/>
        <end position="447"/>
    </location>
</feature>
<proteinExistence type="inferred from homology"/>
<keyword evidence="4" id="KW-0479">Metal-binding</keyword>
<dbReference type="CDD" id="cd08377">
    <property type="entry name" value="C2C_MCTP_PRT"/>
    <property type="match status" value="1"/>
</dbReference>
<evidence type="ECO:0000256" key="10">
    <source>
        <dbReference type="SAM" id="Phobius"/>
    </source>
</evidence>
<keyword evidence="13" id="KW-1185">Reference proteome</keyword>
<evidence type="ECO:0000313" key="12">
    <source>
        <dbReference type="EMBL" id="KAI1889452.1"/>
    </source>
</evidence>